<feature type="compositionally biased region" description="Low complexity" evidence="1">
    <location>
        <begin position="17"/>
        <end position="31"/>
    </location>
</feature>
<dbReference type="Proteomes" id="UP000012960">
    <property type="component" value="Unplaced"/>
</dbReference>
<feature type="region of interest" description="Disordered" evidence="1">
    <location>
        <begin position="1"/>
        <end position="67"/>
    </location>
</feature>
<reference evidence="2" key="1">
    <citation type="submission" date="2021-03" db="EMBL/GenBank/DDBJ databases">
        <authorList>
            <consortium name="Genoscope - CEA"/>
            <person name="William W."/>
        </authorList>
    </citation>
    <scope>NUCLEOTIDE SEQUENCE</scope>
    <source>
        <strain evidence="2">Doubled-haploid Pahang</strain>
    </source>
</reference>
<dbReference type="EMBL" id="HG996467">
    <property type="protein sequence ID" value="CAG1862665.1"/>
    <property type="molecule type" value="Genomic_DNA"/>
</dbReference>
<name>A0A804I527_MUSAM</name>
<organism evidence="3 4">
    <name type="scientific">Musa acuminata subsp. malaccensis</name>
    <name type="common">Wild banana</name>
    <name type="synonym">Musa malaccensis</name>
    <dbReference type="NCBI Taxonomy" id="214687"/>
    <lineage>
        <taxon>Eukaryota</taxon>
        <taxon>Viridiplantae</taxon>
        <taxon>Streptophyta</taxon>
        <taxon>Embryophyta</taxon>
        <taxon>Tracheophyta</taxon>
        <taxon>Spermatophyta</taxon>
        <taxon>Magnoliopsida</taxon>
        <taxon>Liliopsida</taxon>
        <taxon>Zingiberales</taxon>
        <taxon>Musaceae</taxon>
        <taxon>Musa</taxon>
    </lineage>
</organism>
<sequence>MERFPLIDVPSEDDRVSSSSSCDVSVHQSTSVIAGSEYGKSQEKMSKQMKQALQPVESSEQKQSKTNKHYLRNSLDWDRDFLTSEGMDSVIPKLT</sequence>
<dbReference type="AlphaFoldDB" id="A0A804I527"/>
<accession>A0A804I527</accession>
<evidence type="ECO:0000313" key="2">
    <source>
        <dbReference type="EMBL" id="CAG1862665.1"/>
    </source>
</evidence>
<protein>
    <submittedName>
        <fullName evidence="2">(wild Malaysian banana) hypothetical protein</fullName>
    </submittedName>
</protein>
<keyword evidence="4" id="KW-1185">Reference proteome</keyword>
<evidence type="ECO:0000313" key="3">
    <source>
        <dbReference type="EnsemblPlants" id="Ma02_p20830.1"/>
    </source>
</evidence>
<gene>
    <name evidence="2" type="ORF">GSMUA_75590.1</name>
</gene>
<evidence type="ECO:0000313" key="4">
    <source>
        <dbReference type="Proteomes" id="UP000012960"/>
    </source>
</evidence>
<reference evidence="3" key="2">
    <citation type="submission" date="2021-05" db="UniProtKB">
        <authorList>
            <consortium name="EnsemblPlants"/>
        </authorList>
    </citation>
    <scope>IDENTIFICATION</scope>
    <source>
        <strain evidence="3">subsp. malaccensis</strain>
    </source>
</reference>
<evidence type="ECO:0000256" key="1">
    <source>
        <dbReference type="SAM" id="MobiDB-lite"/>
    </source>
</evidence>
<dbReference type="Gramene" id="Ma02_t20830.1">
    <property type="protein sequence ID" value="Ma02_p20830.1"/>
    <property type="gene ID" value="Ma02_g20830"/>
</dbReference>
<dbReference type="EnsemblPlants" id="Ma02_t20830.1">
    <property type="protein sequence ID" value="Ma02_p20830.1"/>
    <property type="gene ID" value="Ma02_g20830"/>
</dbReference>
<proteinExistence type="predicted"/>
<dbReference type="InParanoid" id="A0A804I527"/>